<accession>A0A9D9DHN4</accession>
<sequence length="813" mass="88666">MNRKTCLLCLPLLSLTLAGCGPEETASSTPTDTGSDLSQSSDSSSSTESSESESYPEIDAEAALSALKEEEIAFRGTFNMSMANSFTGEPLGDVPSTIESFLTPSSYYFAEYDETRYYAYEEVYVDGEGYAVAHTLLPDNVVYDSRLTLEGEPIVFAEYYANPFLLLAHQVLTQEEDYLTLNLATLNTSLTESILYALTGYYDLPHGTIDFRVSDGLIDGGLYTGFSPLSEVIIDGATVYADITITFDFELVDVSELESYDPVAPLPTLEGHEALQGYFDAMKGHNFTLEVKRIGGSAGEGAVAEFVDYYTESAILHTYKENGTGSGFYADEDLGLVAAVSLDAEGKMNATGHYEAKETELTGFMSSMAFAPEVFDINEDGSYTLKTGYNFERYIQSTSPDQCYNYLGFLAYLTPGTYTITLNDDGTVFFTYDYAYVDYVGVTVSGTIEVTVKDIGTTELDYVYVPYEAPEDGTWEVAGEKALAILEKYLGPDYASLLPYVDLNQCNSNSWLDSAGGYGQATLVYNNPDVLNQAKDGLVASMLELGWTEGEYDEELGRQHYNITVDGITYDIALQVSQLSGVDRYFYIFLYPYAEAPSPLSLSEFIAQFGESENSRGTYTKQVSYYHLQDGGKGELYSENDAETDVVSYQDNAFYKLDHNSQGTYLVEDADGAIAVYNANSLGEVTMLTEYPAGTFASLTEYVSTNRLSFLPPSLLTPFAAALTEGEDGSVSVAPGYEGTIMTSLATTVWGDNIASYENGSLEVSYDAEAGSLSVSFLSGRVSGNYYVETSYSVVIDMAGQVEIDLTPIESVA</sequence>
<name>A0A9D9DHN4_9FIRM</name>
<feature type="signal peptide" evidence="2">
    <location>
        <begin position="1"/>
        <end position="20"/>
    </location>
</feature>
<evidence type="ECO:0000256" key="1">
    <source>
        <dbReference type="SAM" id="MobiDB-lite"/>
    </source>
</evidence>
<keyword evidence="2" id="KW-0732">Signal</keyword>
<organism evidence="3 4">
    <name type="scientific">Candidatus Alloenteromonas pullistercoris</name>
    <dbReference type="NCBI Taxonomy" id="2840785"/>
    <lineage>
        <taxon>Bacteria</taxon>
        <taxon>Bacillati</taxon>
        <taxon>Bacillota</taxon>
        <taxon>Bacillota incertae sedis</taxon>
        <taxon>Candidatus Alloenteromonas</taxon>
    </lineage>
</organism>
<protein>
    <submittedName>
        <fullName evidence="3">Uncharacterized protein</fullName>
    </submittedName>
</protein>
<dbReference type="EMBL" id="JADINA010000039">
    <property type="protein sequence ID" value="MBO8426900.1"/>
    <property type="molecule type" value="Genomic_DNA"/>
</dbReference>
<reference evidence="3" key="1">
    <citation type="submission" date="2020-10" db="EMBL/GenBank/DDBJ databases">
        <authorList>
            <person name="Gilroy R."/>
        </authorList>
    </citation>
    <scope>NUCLEOTIDE SEQUENCE</scope>
    <source>
        <strain evidence="3">17113</strain>
    </source>
</reference>
<dbReference type="PROSITE" id="PS51257">
    <property type="entry name" value="PROKAR_LIPOPROTEIN"/>
    <property type="match status" value="1"/>
</dbReference>
<feature type="compositionally biased region" description="Low complexity" evidence="1">
    <location>
        <begin position="31"/>
        <end position="49"/>
    </location>
</feature>
<feature type="chain" id="PRO_5039504637" evidence="2">
    <location>
        <begin position="21"/>
        <end position="813"/>
    </location>
</feature>
<gene>
    <name evidence="3" type="ORF">IAC61_06295</name>
</gene>
<evidence type="ECO:0000313" key="3">
    <source>
        <dbReference type="EMBL" id="MBO8426900.1"/>
    </source>
</evidence>
<reference evidence="3" key="2">
    <citation type="journal article" date="2021" name="PeerJ">
        <title>Extensive microbial diversity within the chicken gut microbiome revealed by metagenomics and culture.</title>
        <authorList>
            <person name="Gilroy R."/>
            <person name="Ravi A."/>
            <person name="Getino M."/>
            <person name="Pursley I."/>
            <person name="Horton D.L."/>
            <person name="Alikhan N.F."/>
            <person name="Baker D."/>
            <person name="Gharbi K."/>
            <person name="Hall N."/>
            <person name="Watson M."/>
            <person name="Adriaenssens E.M."/>
            <person name="Foster-Nyarko E."/>
            <person name="Jarju S."/>
            <person name="Secka A."/>
            <person name="Antonio M."/>
            <person name="Oren A."/>
            <person name="Chaudhuri R.R."/>
            <person name="La Ragione R."/>
            <person name="Hildebrand F."/>
            <person name="Pallen M.J."/>
        </authorList>
    </citation>
    <scope>NUCLEOTIDE SEQUENCE</scope>
    <source>
        <strain evidence="3">17113</strain>
    </source>
</reference>
<evidence type="ECO:0000313" key="4">
    <source>
        <dbReference type="Proteomes" id="UP000823634"/>
    </source>
</evidence>
<dbReference type="AlphaFoldDB" id="A0A9D9DHN4"/>
<dbReference type="Proteomes" id="UP000823634">
    <property type="component" value="Unassembled WGS sequence"/>
</dbReference>
<feature type="region of interest" description="Disordered" evidence="1">
    <location>
        <begin position="22"/>
        <end position="57"/>
    </location>
</feature>
<evidence type="ECO:0000256" key="2">
    <source>
        <dbReference type="SAM" id="SignalP"/>
    </source>
</evidence>
<comment type="caution">
    <text evidence="3">The sequence shown here is derived from an EMBL/GenBank/DDBJ whole genome shotgun (WGS) entry which is preliminary data.</text>
</comment>
<proteinExistence type="predicted"/>